<evidence type="ECO:0008006" key="10">
    <source>
        <dbReference type="Google" id="ProtNLM"/>
    </source>
</evidence>
<feature type="compositionally biased region" description="Basic residues" evidence="7">
    <location>
        <begin position="194"/>
        <end position="205"/>
    </location>
</feature>
<keyword evidence="1" id="KW-0540">Nuclease</keyword>
<feature type="region of interest" description="Disordered" evidence="7">
    <location>
        <begin position="561"/>
        <end position="585"/>
    </location>
</feature>
<dbReference type="PANTHER" id="PTHR31290">
    <property type="entry name" value="UV-DAMAGE ENDONUCLEASE"/>
    <property type="match status" value="1"/>
</dbReference>
<protein>
    <recommendedName>
        <fullName evidence="10">UV-damage endonuclease</fullName>
    </recommendedName>
</protein>
<dbReference type="GO" id="GO:0005739">
    <property type="term" value="C:mitochondrion"/>
    <property type="evidence" value="ECO:0007669"/>
    <property type="project" value="TreeGrafter"/>
</dbReference>
<dbReference type="Proteomes" id="UP000045706">
    <property type="component" value="Unassembled WGS sequence"/>
</dbReference>
<keyword evidence="6" id="KW-0234">DNA repair</keyword>
<evidence type="ECO:0000256" key="5">
    <source>
        <dbReference type="ARBA" id="ARBA00022801"/>
    </source>
</evidence>
<evidence type="ECO:0000256" key="4">
    <source>
        <dbReference type="ARBA" id="ARBA00022769"/>
    </source>
</evidence>
<dbReference type="GO" id="GO:0009411">
    <property type="term" value="P:response to UV"/>
    <property type="evidence" value="ECO:0007669"/>
    <property type="project" value="InterPro"/>
</dbReference>
<dbReference type="AlphaFoldDB" id="A0A0G4L5Q5"/>
<feature type="compositionally biased region" description="Basic residues" evidence="7">
    <location>
        <begin position="639"/>
        <end position="652"/>
    </location>
</feature>
<dbReference type="SUPFAM" id="SSF51658">
    <property type="entry name" value="Xylose isomerase-like"/>
    <property type="match status" value="1"/>
</dbReference>
<evidence type="ECO:0000256" key="6">
    <source>
        <dbReference type="ARBA" id="ARBA00023204"/>
    </source>
</evidence>
<feature type="region of interest" description="Disordered" evidence="7">
    <location>
        <begin position="625"/>
        <end position="691"/>
    </location>
</feature>
<dbReference type="InterPro" id="IPR036237">
    <property type="entry name" value="Xyl_isomerase-like_sf"/>
</dbReference>
<dbReference type="Pfam" id="PF03851">
    <property type="entry name" value="UvdE"/>
    <property type="match status" value="1"/>
</dbReference>
<dbReference type="Gene3D" id="3.20.20.150">
    <property type="entry name" value="Divalent-metal-dependent TIM barrel enzymes"/>
    <property type="match status" value="1"/>
</dbReference>
<reference evidence="9" key="1">
    <citation type="submission" date="2015-05" db="EMBL/GenBank/DDBJ databases">
        <authorList>
            <person name="Fogelqvist Johan"/>
        </authorList>
    </citation>
    <scope>NUCLEOTIDE SEQUENCE [LARGE SCALE GENOMIC DNA]</scope>
</reference>
<keyword evidence="5" id="KW-0378">Hydrolase</keyword>
<dbReference type="GO" id="GO:0004519">
    <property type="term" value="F:endonuclease activity"/>
    <property type="evidence" value="ECO:0007669"/>
    <property type="project" value="UniProtKB-KW"/>
</dbReference>
<keyword evidence="3" id="KW-0227">DNA damage</keyword>
<dbReference type="GO" id="GO:0006289">
    <property type="term" value="P:nucleotide-excision repair"/>
    <property type="evidence" value="ECO:0007669"/>
    <property type="project" value="InterPro"/>
</dbReference>
<feature type="compositionally biased region" description="Basic and acidic residues" evidence="7">
    <location>
        <begin position="323"/>
        <end position="337"/>
    </location>
</feature>
<organism evidence="8 9">
    <name type="scientific">Verticillium longisporum</name>
    <name type="common">Verticillium dahliae var. longisporum</name>
    <dbReference type="NCBI Taxonomy" id="100787"/>
    <lineage>
        <taxon>Eukaryota</taxon>
        <taxon>Fungi</taxon>
        <taxon>Dikarya</taxon>
        <taxon>Ascomycota</taxon>
        <taxon>Pezizomycotina</taxon>
        <taxon>Sordariomycetes</taxon>
        <taxon>Hypocreomycetidae</taxon>
        <taxon>Glomerellales</taxon>
        <taxon>Plectosphaerellaceae</taxon>
        <taxon>Verticillium</taxon>
    </lineage>
</organism>
<evidence type="ECO:0000313" key="8">
    <source>
        <dbReference type="EMBL" id="CRK17095.1"/>
    </source>
</evidence>
<evidence type="ECO:0000256" key="2">
    <source>
        <dbReference type="ARBA" id="ARBA00022759"/>
    </source>
</evidence>
<dbReference type="EMBL" id="CVQI01007668">
    <property type="protein sequence ID" value="CRK17095.1"/>
    <property type="molecule type" value="Genomic_DNA"/>
</dbReference>
<name>A0A0G4L5Q5_VERLO</name>
<gene>
    <name evidence="8" type="ORF">BN1723_011225</name>
</gene>
<keyword evidence="4" id="KW-0228">DNA excision</keyword>
<dbReference type="GO" id="GO:0005634">
    <property type="term" value="C:nucleus"/>
    <property type="evidence" value="ECO:0007669"/>
    <property type="project" value="TreeGrafter"/>
</dbReference>
<feature type="region of interest" description="Disordered" evidence="7">
    <location>
        <begin position="245"/>
        <end position="271"/>
    </location>
</feature>
<feature type="region of interest" description="Disordered" evidence="7">
    <location>
        <begin position="59"/>
        <end position="153"/>
    </location>
</feature>
<keyword evidence="2" id="KW-0255">Endonuclease</keyword>
<sequence>MRSIRSGRANQVHNFLAWSFAARSLPAGQRPSPLQPQSSFSIRAACGAAHIIPITHIPRRFSSMASKRRRSSTSTASTKPGTENSSRKPQRKTSPTTQEPPRRSGRHRTADSKPVKEEAMEATNSAAAPPLPSLEQDTPARRRDAARQVATPRKCVSDVMKELSDMEERLQSSVKRQRLAIQDSGLVDDVPPRRPLKPQAARKSRNVVRENLANGVRMATSVDAIEHAPSLDTDAIAAANDIEADADDREQEAEEEPAERGAARPPPVNSNLLPLPWKGRIGYACLNTYLREAIPPVFSSRTCRIASIIQHRHPLTDPSQPEHPTKNRPDESKPQDIRLGREYVERLGLANAQDIVKMIRWNDKYGIKFMRLSSEMFPFASHAEYGYSLAPFASEALAEAGSVAGELGHRLTTHPGQFTQLGSPRPEVIKAAVRDLIYHDELLTLLHLPEQQDRDAVMILHMGGTYGDKAATLDRFRTNYATLSPSVKNRLVLENDDVSWTVHDLLPICEELNIPLVLDFHHHNILFDATEVREGTEDIIELFPRIRATWTRKQITQKMHYSEQCPSAVTPRDRRKHSPRVRTLPPCADDMDLMIEAKDKEQAVFELMRAFRLPGYDTFNDLIPHMRDDDHRPVPKPVSKGKKKTPTKKRKIKGEDDDVDMDKEEDLETDMPETVRAPVSAQDFGMGGPQNRVYWPEGMEAWLKPKKREVKKVPKVTQVAA</sequence>
<feature type="region of interest" description="Disordered" evidence="7">
    <location>
        <begin position="311"/>
        <end position="337"/>
    </location>
</feature>
<evidence type="ECO:0000313" key="9">
    <source>
        <dbReference type="Proteomes" id="UP000045706"/>
    </source>
</evidence>
<evidence type="ECO:0000256" key="7">
    <source>
        <dbReference type="SAM" id="MobiDB-lite"/>
    </source>
</evidence>
<feature type="compositionally biased region" description="Basic and acidic residues" evidence="7">
    <location>
        <begin position="108"/>
        <end position="119"/>
    </location>
</feature>
<accession>A0A0G4L5Q5</accession>
<feature type="region of interest" description="Disordered" evidence="7">
    <location>
        <begin position="183"/>
        <end position="205"/>
    </location>
</feature>
<dbReference type="InterPro" id="IPR004601">
    <property type="entry name" value="UvdE"/>
</dbReference>
<feature type="compositionally biased region" description="Acidic residues" evidence="7">
    <location>
        <begin position="655"/>
        <end position="671"/>
    </location>
</feature>
<dbReference type="PANTHER" id="PTHR31290:SF5">
    <property type="entry name" value="UV-DAMAGE ENDONUCLEASE"/>
    <property type="match status" value="1"/>
</dbReference>
<evidence type="ECO:0000256" key="3">
    <source>
        <dbReference type="ARBA" id="ARBA00022763"/>
    </source>
</evidence>
<dbReference type="GO" id="GO:0016787">
    <property type="term" value="F:hydrolase activity"/>
    <property type="evidence" value="ECO:0007669"/>
    <property type="project" value="UniProtKB-KW"/>
</dbReference>
<dbReference type="GO" id="GO:0043504">
    <property type="term" value="P:mitochondrial DNA repair"/>
    <property type="evidence" value="ECO:0007669"/>
    <property type="project" value="TreeGrafter"/>
</dbReference>
<dbReference type="NCBIfam" id="TIGR00629">
    <property type="entry name" value="uvde"/>
    <property type="match status" value="1"/>
</dbReference>
<proteinExistence type="predicted"/>
<feature type="compositionally biased region" description="Acidic residues" evidence="7">
    <location>
        <begin position="245"/>
        <end position="257"/>
    </location>
</feature>
<evidence type="ECO:0000256" key="1">
    <source>
        <dbReference type="ARBA" id="ARBA00022722"/>
    </source>
</evidence>